<evidence type="ECO:0000256" key="4">
    <source>
        <dbReference type="ARBA" id="ARBA00022676"/>
    </source>
</evidence>
<dbReference type="Gene3D" id="1.25.40.10">
    <property type="entry name" value="Tetratricopeptide repeat domain"/>
    <property type="match status" value="2"/>
</dbReference>
<dbReference type="Pfam" id="PF13432">
    <property type="entry name" value="TPR_16"/>
    <property type="match status" value="2"/>
</dbReference>
<evidence type="ECO:0000313" key="11">
    <source>
        <dbReference type="Proteomes" id="UP000198575"/>
    </source>
</evidence>
<protein>
    <recommendedName>
        <fullName evidence="3">protein O-GlcNAc transferase</fullName>
        <ecNumber evidence="3">2.4.1.255</ecNumber>
    </recommendedName>
</protein>
<keyword evidence="6" id="KW-0677">Repeat</keyword>
<comment type="similarity">
    <text evidence="2">Belongs to the glycosyltransferase 41 family. O-GlcNAc transferase subfamily.</text>
</comment>
<feature type="domain" description="O-GlcNAc transferase C-terminal" evidence="9">
    <location>
        <begin position="220"/>
        <end position="357"/>
    </location>
</feature>
<dbReference type="InterPro" id="IPR051939">
    <property type="entry name" value="Glycosyltr_41/O-GlcNAc_trsf"/>
</dbReference>
<evidence type="ECO:0000313" key="10">
    <source>
        <dbReference type="EMBL" id="SFM97818.1"/>
    </source>
</evidence>
<gene>
    <name evidence="10" type="ORF">SAMN05216289_101240</name>
</gene>
<keyword evidence="7 8" id="KW-0802">TPR repeat</keyword>
<dbReference type="PANTHER" id="PTHR44835">
    <property type="entry name" value="UDP-N-ACETYLGLUCOSAMINE--PEPTIDE N-ACETYLGLUCOSAMINYLTRANSFERASE SPINDLY-RELATED"/>
    <property type="match status" value="1"/>
</dbReference>
<evidence type="ECO:0000256" key="2">
    <source>
        <dbReference type="ARBA" id="ARBA00005386"/>
    </source>
</evidence>
<feature type="repeat" description="TPR" evidence="8">
    <location>
        <begin position="108"/>
        <end position="141"/>
    </location>
</feature>
<organism evidence="10 11">
    <name type="scientific">Dokdonella immobilis</name>
    <dbReference type="NCBI Taxonomy" id="578942"/>
    <lineage>
        <taxon>Bacteria</taxon>
        <taxon>Pseudomonadati</taxon>
        <taxon>Pseudomonadota</taxon>
        <taxon>Gammaproteobacteria</taxon>
        <taxon>Lysobacterales</taxon>
        <taxon>Rhodanobacteraceae</taxon>
        <taxon>Dokdonella</taxon>
    </lineage>
</organism>
<dbReference type="Pfam" id="PF13414">
    <property type="entry name" value="TPR_11"/>
    <property type="match status" value="1"/>
</dbReference>
<evidence type="ECO:0000256" key="7">
    <source>
        <dbReference type="ARBA" id="ARBA00022803"/>
    </source>
</evidence>
<dbReference type="PANTHER" id="PTHR44835:SF1">
    <property type="entry name" value="PROTEIN O-GLCNAC TRANSFERASE"/>
    <property type="match status" value="1"/>
</dbReference>
<dbReference type="PROSITE" id="PS50005">
    <property type="entry name" value="TPR"/>
    <property type="match status" value="2"/>
</dbReference>
<dbReference type="EC" id="2.4.1.255" evidence="3"/>
<dbReference type="EMBL" id="FOVF01000001">
    <property type="protein sequence ID" value="SFM97818.1"/>
    <property type="molecule type" value="Genomic_DNA"/>
</dbReference>
<dbReference type="Gene3D" id="3.40.50.11380">
    <property type="match status" value="1"/>
</dbReference>
<keyword evidence="5 10" id="KW-0808">Transferase</keyword>
<evidence type="ECO:0000256" key="6">
    <source>
        <dbReference type="ARBA" id="ARBA00022737"/>
    </source>
</evidence>
<accession>A0A1I4V9G2</accession>
<dbReference type="SMART" id="SM00028">
    <property type="entry name" value="TPR"/>
    <property type="match status" value="5"/>
</dbReference>
<keyword evidence="4" id="KW-0328">Glycosyltransferase</keyword>
<feature type="repeat" description="TPR" evidence="8">
    <location>
        <begin position="142"/>
        <end position="175"/>
    </location>
</feature>
<dbReference type="InterPro" id="IPR019734">
    <property type="entry name" value="TPR_rpt"/>
</dbReference>
<comment type="pathway">
    <text evidence="1">Protein modification; protein glycosylation.</text>
</comment>
<reference evidence="10 11" key="1">
    <citation type="submission" date="2016-10" db="EMBL/GenBank/DDBJ databases">
        <authorList>
            <person name="de Groot N.N."/>
        </authorList>
    </citation>
    <scope>NUCLEOTIDE SEQUENCE [LARGE SCALE GENOMIC DNA]</scope>
    <source>
        <strain evidence="10 11">CGMCC 1.7659</strain>
    </source>
</reference>
<dbReference type="Gene3D" id="3.40.50.2000">
    <property type="entry name" value="Glycogen Phosphorylase B"/>
    <property type="match status" value="1"/>
</dbReference>
<feature type="domain" description="O-GlcNAc transferase C-terminal" evidence="9">
    <location>
        <begin position="393"/>
        <end position="566"/>
    </location>
</feature>
<evidence type="ECO:0000259" key="9">
    <source>
        <dbReference type="Pfam" id="PF13844"/>
    </source>
</evidence>
<proteinExistence type="inferred from homology"/>
<dbReference type="InterPro" id="IPR011990">
    <property type="entry name" value="TPR-like_helical_dom_sf"/>
</dbReference>
<keyword evidence="11" id="KW-1185">Reference proteome</keyword>
<sequence>MSAASLQQMMGRATQHHRAGNLEEAKALYREVLKSQPGNPDALHLFGLACHQQGDHATAVAYIRQAVERVPEQPVLRNNLGDALHKAGDLTAAAEQLQQALKLRADYAGAHMNLGVVLSAAGEHEKAIVHSREATRLDPEWPEAWFNRGMLELDQVRLADSVQSFRSALALRPTYRAAANSLLYVLNLLPDLDPADVAEEHGCVANGLFGQVRAATAWPEPGARLRIGYVSGDFRAHAVNCFFEPLLAHHDTDRFEVFCYSDVPHADGVTARLQGLASKWRDVRGESDEAVASLIRSDRIDILVDLAGHTEHGRLGVFAARPARCQISYLGYPNTTGLSAMDYRIVDGCTAPDGEMPMGTEHLLRLVHGFACFRPPSHAPDVEPAPLSRNGFVTFGSLHKLEKVNARVISSWARILRENPGSRLLLARDQLDHWHQRRLEVAFGELGIAAERLQLVHLSNPGQSFFRIFSDIDILLDVFPWSGHTIACCALWSGVPVVTLRGNTHAGRMVASVLEGLGATELIGNDGEAYVRIATALCRDPQRLLGFREGLRARMETSPLRDESGFVASLESRLQSLVRQTT</sequence>
<dbReference type="Pfam" id="PF13844">
    <property type="entry name" value="Glyco_transf_41"/>
    <property type="match status" value="2"/>
</dbReference>
<evidence type="ECO:0000256" key="1">
    <source>
        <dbReference type="ARBA" id="ARBA00004922"/>
    </source>
</evidence>
<evidence type="ECO:0000256" key="8">
    <source>
        <dbReference type="PROSITE-ProRule" id="PRU00339"/>
    </source>
</evidence>
<dbReference type="AlphaFoldDB" id="A0A1I4V9G2"/>
<dbReference type="RefSeq" id="WP_092404065.1">
    <property type="nucleotide sequence ID" value="NZ_FOVF01000001.1"/>
</dbReference>
<dbReference type="InterPro" id="IPR029489">
    <property type="entry name" value="OGT/SEC/SPY_C"/>
</dbReference>
<evidence type="ECO:0000256" key="3">
    <source>
        <dbReference type="ARBA" id="ARBA00011970"/>
    </source>
</evidence>
<dbReference type="GO" id="GO:0097363">
    <property type="term" value="F:protein O-acetylglucosaminyltransferase activity"/>
    <property type="evidence" value="ECO:0007669"/>
    <property type="project" value="UniProtKB-EC"/>
</dbReference>
<evidence type="ECO:0000256" key="5">
    <source>
        <dbReference type="ARBA" id="ARBA00022679"/>
    </source>
</evidence>
<dbReference type="Proteomes" id="UP000198575">
    <property type="component" value="Unassembled WGS sequence"/>
</dbReference>
<name>A0A1I4V9G2_9GAMM</name>
<dbReference type="OrthoDB" id="255821at2"/>
<dbReference type="SUPFAM" id="SSF48452">
    <property type="entry name" value="TPR-like"/>
    <property type="match status" value="1"/>
</dbReference>
<dbReference type="STRING" id="578942.SAMN05216289_101240"/>